<evidence type="ECO:0000313" key="2">
    <source>
        <dbReference type="EMBL" id="CAF1024470.1"/>
    </source>
</evidence>
<feature type="transmembrane region" description="Helical" evidence="1">
    <location>
        <begin position="213"/>
        <end position="237"/>
    </location>
</feature>
<dbReference type="Proteomes" id="UP000663829">
    <property type="component" value="Unassembled WGS sequence"/>
</dbReference>
<evidence type="ECO:0000313" key="3">
    <source>
        <dbReference type="EMBL" id="CAF3795731.1"/>
    </source>
</evidence>
<proteinExistence type="predicted"/>
<comment type="caution">
    <text evidence="2">The sequence shown here is derived from an EMBL/GenBank/DDBJ whole genome shotgun (WGS) entry which is preliminary data.</text>
</comment>
<reference evidence="2" key="1">
    <citation type="submission" date="2021-02" db="EMBL/GenBank/DDBJ databases">
        <authorList>
            <person name="Nowell W R."/>
        </authorList>
    </citation>
    <scope>NUCLEOTIDE SEQUENCE</scope>
</reference>
<feature type="transmembrane region" description="Helical" evidence="1">
    <location>
        <begin position="91"/>
        <end position="110"/>
    </location>
</feature>
<sequence length="254" mass="29138">MLSTNIMAFISNDNDPILLFSTISFFINDTTDDSYDTNTTMIVPTTTWPVSMTTVIPTQTTPPLQFLLYFESVLAFFTYGGGFLVHAPLRLILVCLIPVITMAAANIRLLSNIRRSRRRVGAEMEGTLTVYEQQQKQQGERLKTTISPPTPNATRIGNILKLRRLNAVERMLVLMMITNVTMYIITQVPYHIYTVSRGYYQGLDSYTNSLVRALLLIWSSVYFGIGFYLFCFASPLFRQKFLKIGRTLKLYFWR</sequence>
<dbReference type="AlphaFoldDB" id="A0A814IIA0"/>
<evidence type="ECO:0000256" key="1">
    <source>
        <dbReference type="SAM" id="Phobius"/>
    </source>
</evidence>
<dbReference type="Gene3D" id="1.20.1070.10">
    <property type="entry name" value="Rhodopsin 7-helix transmembrane proteins"/>
    <property type="match status" value="1"/>
</dbReference>
<keyword evidence="4" id="KW-1185">Reference proteome</keyword>
<dbReference type="Proteomes" id="UP000681722">
    <property type="component" value="Unassembled WGS sequence"/>
</dbReference>
<organism evidence="2 4">
    <name type="scientific">Didymodactylos carnosus</name>
    <dbReference type="NCBI Taxonomy" id="1234261"/>
    <lineage>
        <taxon>Eukaryota</taxon>
        <taxon>Metazoa</taxon>
        <taxon>Spiralia</taxon>
        <taxon>Gnathifera</taxon>
        <taxon>Rotifera</taxon>
        <taxon>Eurotatoria</taxon>
        <taxon>Bdelloidea</taxon>
        <taxon>Philodinida</taxon>
        <taxon>Philodinidae</taxon>
        <taxon>Didymodactylos</taxon>
    </lineage>
</organism>
<dbReference type="EMBL" id="CAJNOQ010003681">
    <property type="protein sequence ID" value="CAF1024470.1"/>
    <property type="molecule type" value="Genomic_DNA"/>
</dbReference>
<keyword evidence="1" id="KW-0812">Transmembrane</keyword>
<evidence type="ECO:0008006" key="5">
    <source>
        <dbReference type="Google" id="ProtNLM"/>
    </source>
</evidence>
<dbReference type="OrthoDB" id="10029014at2759"/>
<evidence type="ECO:0000313" key="4">
    <source>
        <dbReference type="Proteomes" id="UP000663829"/>
    </source>
</evidence>
<gene>
    <name evidence="2" type="ORF">GPM918_LOCUS14955</name>
    <name evidence="3" type="ORF">SRO942_LOCUS14955</name>
</gene>
<protein>
    <recommendedName>
        <fullName evidence="5">G-protein coupled receptors family 1 profile domain-containing protein</fullName>
    </recommendedName>
</protein>
<accession>A0A814IIA0</accession>
<keyword evidence="1" id="KW-0472">Membrane</keyword>
<dbReference type="SUPFAM" id="SSF81321">
    <property type="entry name" value="Family A G protein-coupled receptor-like"/>
    <property type="match status" value="1"/>
</dbReference>
<feature type="transmembrane region" description="Helical" evidence="1">
    <location>
        <begin position="66"/>
        <end position="85"/>
    </location>
</feature>
<keyword evidence="1" id="KW-1133">Transmembrane helix</keyword>
<dbReference type="EMBL" id="CAJOBC010003681">
    <property type="protein sequence ID" value="CAF3795731.1"/>
    <property type="molecule type" value="Genomic_DNA"/>
</dbReference>
<feature type="transmembrane region" description="Helical" evidence="1">
    <location>
        <begin position="171"/>
        <end position="193"/>
    </location>
</feature>
<name>A0A814IIA0_9BILA</name>